<dbReference type="STRING" id="365044.Pnap_2615"/>
<dbReference type="InterPro" id="IPR036249">
    <property type="entry name" value="Thioredoxin-like_sf"/>
</dbReference>
<dbReference type="SUPFAM" id="SSF52833">
    <property type="entry name" value="Thioredoxin-like"/>
    <property type="match status" value="1"/>
</dbReference>
<keyword evidence="6" id="KW-1185">Reference proteome</keyword>
<dbReference type="AlphaFoldDB" id="A1VQI9"/>
<dbReference type="eggNOG" id="COG0695">
    <property type="taxonomic scope" value="Bacteria"/>
</dbReference>
<accession>A1VQI9</accession>
<evidence type="ECO:0000313" key="6">
    <source>
        <dbReference type="Proteomes" id="UP000000644"/>
    </source>
</evidence>
<dbReference type="KEGG" id="pna:Pnap_2615"/>
<evidence type="ECO:0000256" key="2">
    <source>
        <dbReference type="SAM" id="SignalP"/>
    </source>
</evidence>
<feature type="chain" id="PRO_5002639973" evidence="2">
    <location>
        <begin position="38"/>
        <end position="229"/>
    </location>
</feature>
<evidence type="ECO:0000313" key="5">
    <source>
        <dbReference type="EMBL" id="ABM37917.1"/>
    </source>
</evidence>
<feature type="domain" description="Glutaredoxin" evidence="3">
    <location>
        <begin position="95"/>
        <end position="150"/>
    </location>
</feature>
<protein>
    <submittedName>
        <fullName evidence="5">Glutaredoxin</fullName>
    </submittedName>
</protein>
<keyword evidence="2" id="KW-0732">Signal</keyword>
<name>A1VQI9_POLNA</name>
<feature type="signal peptide" evidence="2">
    <location>
        <begin position="1"/>
        <end position="37"/>
    </location>
</feature>
<feature type="region of interest" description="Disordered" evidence="1">
    <location>
        <begin position="201"/>
        <end position="229"/>
    </location>
</feature>
<dbReference type="HOGENOM" id="CLU_111602_0_0_4"/>
<evidence type="ECO:0000259" key="4">
    <source>
        <dbReference type="Pfam" id="PF13511"/>
    </source>
</evidence>
<gene>
    <name evidence="5" type="ordered locus">Pnap_2615</name>
</gene>
<dbReference type="Pfam" id="PF13511">
    <property type="entry name" value="DUF4124"/>
    <property type="match status" value="1"/>
</dbReference>
<feature type="domain" description="DUF4124" evidence="4">
    <location>
        <begin position="28"/>
        <end position="73"/>
    </location>
</feature>
<dbReference type="Pfam" id="PF00462">
    <property type="entry name" value="Glutaredoxin"/>
    <property type="match status" value="1"/>
</dbReference>
<dbReference type="Gene3D" id="3.40.30.10">
    <property type="entry name" value="Glutaredoxin"/>
    <property type="match status" value="1"/>
</dbReference>
<proteinExistence type="predicted"/>
<dbReference type="InterPro" id="IPR002109">
    <property type="entry name" value="Glutaredoxin"/>
</dbReference>
<reference evidence="6" key="1">
    <citation type="journal article" date="2009" name="Environ. Microbiol.">
        <title>The genome of Polaromonas naphthalenivorans strain CJ2, isolated from coal tar-contaminated sediment, reveals physiological and metabolic versatility and evolution through extensive horizontal gene transfer.</title>
        <authorList>
            <person name="Yagi J.M."/>
            <person name="Sims D."/>
            <person name="Brettin T."/>
            <person name="Bruce D."/>
            <person name="Madsen E.L."/>
        </authorList>
    </citation>
    <scope>NUCLEOTIDE SEQUENCE [LARGE SCALE GENOMIC DNA]</scope>
    <source>
        <strain evidence="6">CJ2</strain>
    </source>
</reference>
<dbReference type="EMBL" id="CP000529">
    <property type="protein sequence ID" value="ABM37917.1"/>
    <property type="molecule type" value="Genomic_DNA"/>
</dbReference>
<organism evidence="5 6">
    <name type="scientific">Polaromonas naphthalenivorans (strain CJ2)</name>
    <dbReference type="NCBI Taxonomy" id="365044"/>
    <lineage>
        <taxon>Bacteria</taxon>
        <taxon>Pseudomonadati</taxon>
        <taxon>Pseudomonadota</taxon>
        <taxon>Betaproteobacteria</taxon>
        <taxon>Burkholderiales</taxon>
        <taxon>Comamonadaceae</taxon>
        <taxon>Polaromonas</taxon>
    </lineage>
</organism>
<dbReference type="InterPro" id="IPR025392">
    <property type="entry name" value="DUF4124"/>
</dbReference>
<dbReference type="PROSITE" id="PS51354">
    <property type="entry name" value="GLUTAREDOXIN_2"/>
    <property type="match status" value="1"/>
</dbReference>
<sequence>MTGPEPMKSSKLHFLAPKTLLALVAVAASLASPLLQAQQVYRIIGPDGKVTFSDRPPPPSASNAKVSETAASAAGGEAFAGLPYELRQVTLKYPVVLYTSDNCAPCGAGRSLLTSRGVPFSEKTVTTAADSGALQRLSGETSLPFLTIGSQQLKGFSDAEWTQFLNAAGYPKSSALPSNYRPPAPAPLVAVAPAPGTAPAVEGEAQAVKPAARPVQPPASTGNPAGIKF</sequence>
<dbReference type="Proteomes" id="UP000000644">
    <property type="component" value="Chromosome"/>
</dbReference>
<evidence type="ECO:0000256" key="1">
    <source>
        <dbReference type="SAM" id="MobiDB-lite"/>
    </source>
</evidence>
<evidence type="ECO:0000259" key="3">
    <source>
        <dbReference type="Pfam" id="PF00462"/>
    </source>
</evidence>
<dbReference type="CDD" id="cd02976">
    <property type="entry name" value="NrdH"/>
    <property type="match status" value="1"/>
</dbReference>